<name>A0A6G4X7G3_9ACTN</name>
<protein>
    <recommendedName>
        <fullName evidence="3">SnoaL-like domain-containing protein</fullName>
    </recommendedName>
</protein>
<dbReference type="SUPFAM" id="SSF54427">
    <property type="entry name" value="NTF2-like"/>
    <property type="match status" value="1"/>
</dbReference>
<evidence type="ECO:0008006" key="3">
    <source>
        <dbReference type="Google" id="ProtNLM"/>
    </source>
</evidence>
<keyword evidence="2" id="KW-1185">Reference proteome</keyword>
<comment type="caution">
    <text evidence="1">The sequence shown here is derived from an EMBL/GenBank/DDBJ whole genome shotgun (WGS) entry which is preliminary data.</text>
</comment>
<sequence length="111" mass="12699">MTHTDVVRACFTCYITQDRETAEKLYAEDFTLTSPQDDHIDRTAFFERCFPTAAALRSHELLEVVPTESGEVIALYEYEKLSGERHRNAEVITLRDGQLTEVQVFFGGPPR</sequence>
<accession>A0A6G4X7G3</accession>
<gene>
    <name evidence="1" type="ORF">G5C65_33665</name>
</gene>
<dbReference type="Gene3D" id="3.10.450.50">
    <property type="match status" value="1"/>
</dbReference>
<reference evidence="1 2" key="1">
    <citation type="submission" date="2020-02" db="EMBL/GenBank/DDBJ databases">
        <title>Whole-genome analyses of novel actinobacteria.</title>
        <authorList>
            <person name="Sahin N."/>
            <person name="Tatar D."/>
        </authorList>
    </citation>
    <scope>NUCLEOTIDE SEQUENCE [LARGE SCALE GENOMIC DNA]</scope>
    <source>
        <strain evidence="1 2">SB3404</strain>
    </source>
</reference>
<dbReference type="AlphaFoldDB" id="A0A6G4X7G3"/>
<dbReference type="InterPro" id="IPR032710">
    <property type="entry name" value="NTF2-like_dom_sf"/>
</dbReference>
<evidence type="ECO:0000313" key="2">
    <source>
        <dbReference type="Proteomes" id="UP000477722"/>
    </source>
</evidence>
<evidence type="ECO:0000313" key="1">
    <source>
        <dbReference type="EMBL" id="NGO73193.1"/>
    </source>
</evidence>
<dbReference type="Proteomes" id="UP000477722">
    <property type="component" value="Unassembled WGS sequence"/>
</dbReference>
<proteinExistence type="predicted"/>
<organism evidence="1 2">
    <name type="scientific">Streptomyces boncukensis</name>
    <dbReference type="NCBI Taxonomy" id="2711219"/>
    <lineage>
        <taxon>Bacteria</taxon>
        <taxon>Bacillati</taxon>
        <taxon>Actinomycetota</taxon>
        <taxon>Actinomycetes</taxon>
        <taxon>Kitasatosporales</taxon>
        <taxon>Streptomycetaceae</taxon>
        <taxon>Streptomyces</taxon>
    </lineage>
</organism>
<dbReference type="EMBL" id="JAAKZZ010000650">
    <property type="protein sequence ID" value="NGO73193.1"/>
    <property type="molecule type" value="Genomic_DNA"/>
</dbReference>